<evidence type="ECO:0000313" key="3">
    <source>
        <dbReference type="Proteomes" id="UP000288794"/>
    </source>
</evidence>
<keyword evidence="3" id="KW-1185">Reference proteome</keyword>
<protein>
    <submittedName>
        <fullName evidence="2">Tight adherance operon protein</fullName>
    </submittedName>
</protein>
<dbReference type="AlphaFoldDB" id="A0A443IH23"/>
<dbReference type="InterPro" id="IPR019734">
    <property type="entry name" value="TPR_rpt"/>
</dbReference>
<accession>A0A443IH23</accession>
<dbReference type="SUPFAM" id="SSF48452">
    <property type="entry name" value="TPR-like"/>
    <property type="match status" value="1"/>
</dbReference>
<dbReference type="EMBL" id="JMEE01000002">
    <property type="protein sequence ID" value="RWR03300.1"/>
    <property type="molecule type" value="Genomic_DNA"/>
</dbReference>
<gene>
    <name evidence="2" type="ORF">ED28_03110</name>
</gene>
<comment type="caution">
    <text evidence="2">The sequence shown here is derived from an EMBL/GenBank/DDBJ whole genome shotgun (WGS) entry which is preliminary data.</text>
</comment>
<dbReference type="PROSITE" id="PS51257">
    <property type="entry name" value="PROKAR_LIPOPROTEIN"/>
    <property type="match status" value="1"/>
</dbReference>
<sequence length="248" mass="27879">MLKMDFFKKTLLFITCMVFLAACQSPNYKNPAQQSEQEDILLKSQNYTGLINLYRGYLKEKDDPAVRLKLCQYYYLAGDYKSSLYYLQPLSTKADINVYTLQARNMISLGDYKQAVRVTDRMLQASPQSAEAYNLRGIALALSGDLAGGGNAIQKSREFFIADDVAINNLAMVALLDQRYQDAVGLLLPSYLRGRKQPRLLHNLVLALVKSGDSRYAKDIIRNEKLSDYPDEVVESLGYVDTLKLGGA</sequence>
<organism evidence="2 3">
    <name type="scientific">[Pantoea] beijingensis</name>
    <dbReference type="NCBI Taxonomy" id="1324864"/>
    <lineage>
        <taxon>Bacteria</taxon>
        <taxon>Pseudomonadati</taxon>
        <taxon>Pseudomonadota</taxon>
        <taxon>Gammaproteobacteria</taxon>
        <taxon>Enterobacterales</taxon>
        <taxon>Erwiniaceae</taxon>
        <taxon>Erwinia</taxon>
    </lineage>
</organism>
<name>A0A443IH23_9GAMM</name>
<evidence type="ECO:0000256" key="1">
    <source>
        <dbReference type="PROSITE-ProRule" id="PRU00339"/>
    </source>
</evidence>
<dbReference type="PROSITE" id="PS50005">
    <property type="entry name" value="TPR"/>
    <property type="match status" value="1"/>
</dbReference>
<proteinExistence type="predicted"/>
<feature type="repeat" description="TPR" evidence="1">
    <location>
        <begin position="96"/>
        <end position="129"/>
    </location>
</feature>
<evidence type="ECO:0000313" key="2">
    <source>
        <dbReference type="EMBL" id="RWR03300.1"/>
    </source>
</evidence>
<dbReference type="Gene3D" id="1.25.40.10">
    <property type="entry name" value="Tetratricopeptide repeat domain"/>
    <property type="match status" value="1"/>
</dbReference>
<reference evidence="2 3" key="1">
    <citation type="submission" date="2014-04" db="EMBL/GenBank/DDBJ databases">
        <title>Draft genome sequence of Pantoea beijingensis strain LMG 27579, an emerging pathogen to Pleurotus eryngii with potential industrial application.</title>
        <authorList>
            <person name="Xu F."/>
            <person name="Liu Y."/>
            <person name="Wang S."/>
            <person name="Yin Y."/>
            <person name="Ma Y."/>
            <person name="Zhao S."/>
            <person name="Rong C."/>
        </authorList>
    </citation>
    <scope>NUCLEOTIDE SEQUENCE [LARGE SCALE GENOMIC DNA]</scope>
    <source>
        <strain evidence="2 3">LMG 27579</strain>
    </source>
</reference>
<keyword evidence="1" id="KW-0802">TPR repeat</keyword>
<dbReference type="Proteomes" id="UP000288794">
    <property type="component" value="Unassembled WGS sequence"/>
</dbReference>
<dbReference type="InterPro" id="IPR011990">
    <property type="entry name" value="TPR-like_helical_dom_sf"/>
</dbReference>